<dbReference type="NCBIfam" id="NF009589">
    <property type="entry name" value="PRK13030.1"/>
    <property type="match status" value="1"/>
</dbReference>
<evidence type="ECO:0000313" key="4">
    <source>
        <dbReference type="Proteomes" id="UP000186336"/>
    </source>
</evidence>
<name>A0A1P8MUT5_9RHOB</name>
<dbReference type="GO" id="GO:0044281">
    <property type="term" value="P:small molecule metabolic process"/>
    <property type="evidence" value="ECO:0007669"/>
    <property type="project" value="UniProtKB-ARBA"/>
</dbReference>
<dbReference type="InterPro" id="IPR029061">
    <property type="entry name" value="THDP-binding"/>
</dbReference>
<reference evidence="3 4" key="1">
    <citation type="submission" date="2017-01" db="EMBL/GenBank/DDBJ databases">
        <title>Complete genome of Tateyamaria omphalii DOK1-4 isolated from seawater in Dokdo.</title>
        <authorList>
            <person name="Kim J.H."/>
            <person name="Chi W.-J."/>
        </authorList>
    </citation>
    <scope>NUCLEOTIDE SEQUENCE [LARGE SCALE GENOMIC DNA]</scope>
    <source>
        <strain evidence="3 4">DOK1-4</strain>
    </source>
</reference>
<dbReference type="Gene3D" id="3.40.50.970">
    <property type="match status" value="2"/>
</dbReference>
<dbReference type="Pfam" id="PF02775">
    <property type="entry name" value="TPP_enzyme_C"/>
    <property type="match status" value="1"/>
</dbReference>
<gene>
    <name evidence="3" type="ORF">BWR18_08395</name>
</gene>
<organism evidence="3 4">
    <name type="scientific">Tateyamaria omphalii</name>
    <dbReference type="NCBI Taxonomy" id="299262"/>
    <lineage>
        <taxon>Bacteria</taxon>
        <taxon>Pseudomonadati</taxon>
        <taxon>Pseudomonadota</taxon>
        <taxon>Alphaproteobacteria</taxon>
        <taxon>Rhodobacterales</taxon>
        <taxon>Roseobacteraceae</taxon>
        <taxon>Tateyamaria</taxon>
    </lineage>
</organism>
<dbReference type="STRING" id="299262.BWR18_08395"/>
<protein>
    <submittedName>
        <fullName evidence="3">Indolepyruvate ferredoxin oxidoreductase</fullName>
    </submittedName>
</protein>
<dbReference type="SUPFAM" id="SSF53323">
    <property type="entry name" value="Pyruvate-ferredoxin oxidoreductase, PFOR, domain III"/>
    <property type="match status" value="1"/>
</dbReference>
<feature type="domain" description="4Fe-4S ferredoxin-type" evidence="2">
    <location>
        <begin position="626"/>
        <end position="657"/>
    </location>
</feature>
<dbReference type="CDD" id="cd07034">
    <property type="entry name" value="TPP_PYR_PFOR_IOR-alpha_like"/>
    <property type="match status" value="1"/>
</dbReference>
<dbReference type="GO" id="GO:0045333">
    <property type="term" value="P:cellular respiration"/>
    <property type="evidence" value="ECO:0007669"/>
    <property type="project" value="UniProtKB-ARBA"/>
</dbReference>
<evidence type="ECO:0000313" key="3">
    <source>
        <dbReference type="EMBL" id="APX11699.1"/>
    </source>
</evidence>
<dbReference type="InterPro" id="IPR019752">
    <property type="entry name" value="Pyrv/ketoisovalerate_OxRed_cat"/>
</dbReference>
<dbReference type="NCBIfam" id="NF009588">
    <property type="entry name" value="PRK13029.1"/>
    <property type="match status" value="1"/>
</dbReference>
<dbReference type="EMBL" id="CP019312">
    <property type="protein sequence ID" value="APX11699.1"/>
    <property type="molecule type" value="Genomic_DNA"/>
</dbReference>
<dbReference type="InterPro" id="IPR002880">
    <property type="entry name" value="Pyrv_Fd/Flavodoxin_OxRdtase_N"/>
</dbReference>
<sequence>MSTQKISLNDRYDLEKSPVLLNGTQALVRLMLMQKARDVAAGLNTAGLVTGYRGSPLGAVDMQMTRALKQLAAHDVTFQPGLNEDLAATALWGAQQAELRDEGKYDGVFGLWYGKGPGVDRSGDAFKHANMAGSSKHGGVLVAMGDDHTGESSTVLHQSEWALIDAYMPVVSPAGVQEIMDFGLYGWALSRFSGLWVGLKTMKDTVEATSVVDGDPHRLSLTVPDYALPEGGLNIRLVDTPTEQEARMIDHKRFAAEAFSRANNMDKRMWGKPGAKIGFVAAGKNWLDLVHALHLLNIDENEAERLGITTYKVGQTFPLDMQGFHDWAEGLDLIVVVEEKRKLIEVQIKEAIFDDRRGRRVYGWYKGGAGSMHREELFPTRGALDPILIAEKLGGILVEEGRNTDGIKAGLAKLDEARRSDNAEDIAARLPYFCSGCPHNSSTKVPDGSRAYAGIGCHYMVQWMDRETIGYTHMGAEGANWIGEAPFSKRDHVFQNLGDGTYNHSGVQAIRAALAAGTNITYKILYNDAVAMTGGQGNEGGLDPYRIVDEVRAMGCEHVAVVYDDKEEVDVSRFPSGVPTHERAELQVVQERFAKTEGVSVIVYVQTCAAEKRRRRKRGTFPDIDKRVFINTDVCEGCGDCGVQSNCVSIVPKETELGRKRAIDQSSCNKDFSCVKGFCPSFVTLEGAQVKKAATTELDLPDLPMPELPEIDGTWNVVITGVGGTGVVTIGAVMAQAAHIDGKGAGMMEMAGLAQKGGAVHIHCRLANDPADISAIRVATGECDALIGGDLVVSAGAKTLGLTSAGRTGAVVNSHEIITGDFTRNTEFALPSERLSLALEARLRDRVDMFDASDLAKATMGDSIFSNMMIFGAAWQRGLVPLSFEAIMAAIDLNGAAVERNKRAFDIGRWAVLHAEDAARVAEPKVIQLPKSLEEKIAFRADHLLKYQSKRLAKRYRKLVDGIDDAAVKEAVTKGYHKLLAYKDEYEVARLHLETEAKAREQFEGDFTMKFHLAPPMLSKERPDGRPVKKEYGPGMMRNFRLLAKLKGLRGTPLDVFGYTEERKMERALIKQYEADMKAVLPQISDNTREAVVALAALPLDIRGFGPVKQANEAKAAKRREELLSVIRGGGAVQSKAAE</sequence>
<dbReference type="AlphaFoldDB" id="A0A1P8MUT5"/>
<dbReference type="SUPFAM" id="SSF52518">
    <property type="entry name" value="Thiamin diphosphate-binding fold (THDP-binding)"/>
    <property type="match status" value="2"/>
</dbReference>
<evidence type="ECO:0000259" key="2">
    <source>
        <dbReference type="PROSITE" id="PS51379"/>
    </source>
</evidence>
<dbReference type="PROSITE" id="PS51379">
    <property type="entry name" value="4FE4S_FER_2"/>
    <property type="match status" value="1"/>
</dbReference>
<dbReference type="Pfam" id="PF01558">
    <property type="entry name" value="POR"/>
    <property type="match status" value="1"/>
</dbReference>
<keyword evidence="4" id="KW-1185">Reference proteome</keyword>
<dbReference type="RefSeq" id="WP_076627560.1">
    <property type="nucleotide sequence ID" value="NZ_CP019312.1"/>
</dbReference>
<dbReference type="KEGG" id="tom:BWR18_08395"/>
<dbReference type="InterPro" id="IPR017896">
    <property type="entry name" value="4Fe4S_Fe-S-bd"/>
</dbReference>
<dbReference type="PANTHER" id="PTHR48084:SF3">
    <property type="entry name" value="SUBUNIT OF PYRUVATE:FLAVODOXIN OXIDOREDUCTASE"/>
    <property type="match status" value="1"/>
</dbReference>
<dbReference type="Gene3D" id="3.40.920.10">
    <property type="entry name" value="Pyruvate-ferredoxin oxidoreductase, PFOR, domain III"/>
    <property type="match status" value="1"/>
</dbReference>
<keyword evidence="3" id="KW-0670">Pyruvate</keyword>
<dbReference type="GO" id="GO:0016625">
    <property type="term" value="F:oxidoreductase activity, acting on the aldehyde or oxo group of donors, iron-sulfur protein as acceptor"/>
    <property type="evidence" value="ECO:0007669"/>
    <property type="project" value="UniProtKB-ARBA"/>
</dbReference>
<evidence type="ECO:0000256" key="1">
    <source>
        <dbReference type="ARBA" id="ARBA00023002"/>
    </source>
</evidence>
<keyword evidence="1" id="KW-0560">Oxidoreductase</keyword>
<proteinExistence type="predicted"/>
<dbReference type="Pfam" id="PF20169">
    <property type="entry name" value="DUF6537"/>
    <property type="match status" value="1"/>
</dbReference>
<accession>A0A1P8MUT5</accession>
<dbReference type="GO" id="GO:0030976">
    <property type="term" value="F:thiamine pyrophosphate binding"/>
    <property type="evidence" value="ECO:0007669"/>
    <property type="project" value="InterPro"/>
</dbReference>
<dbReference type="PANTHER" id="PTHR48084">
    <property type="entry name" value="2-OXOGLUTARATE OXIDOREDUCTASE SUBUNIT KORB-RELATED"/>
    <property type="match status" value="1"/>
</dbReference>
<dbReference type="Proteomes" id="UP000186336">
    <property type="component" value="Chromosome"/>
</dbReference>
<dbReference type="InterPro" id="IPR046667">
    <property type="entry name" value="DUF6537"/>
</dbReference>
<dbReference type="InterPro" id="IPR011766">
    <property type="entry name" value="TPP_enzyme_TPP-bd"/>
</dbReference>
<dbReference type="InterPro" id="IPR002869">
    <property type="entry name" value="Pyrv_flavodox_OxRed_cen"/>
</dbReference>
<dbReference type="InterPro" id="IPR051457">
    <property type="entry name" value="2-oxoacid:Fd_oxidoreductase"/>
</dbReference>
<dbReference type="OrthoDB" id="9803617at2"/>